<reference evidence="3 4" key="1">
    <citation type="submission" date="2016-10" db="EMBL/GenBank/DDBJ databases">
        <title>Chromobacterium muskegensis sp. nov., an insecticidal bacterium isolated from Sphagnum bogs.</title>
        <authorList>
            <person name="Sparks M.E."/>
            <person name="Blackburn M.B."/>
            <person name="Gundersen-Rindal D.E."/>
            <person name="Mitchell A."/>
            <person name="Farrar R."/>
            <person name="Kuhar D."/>
        </authorList>
    </citation>
    <scope>NUCLEOTIDE SEQUENCE [LARGE SCALE GENOMIC DNA]</scope>
    <source>
        <strain evidence="3 4">21-1</strain>
    </source>
</reference>
<dbReference type="Proteomes" id="UP000178776">
    <property type="component" value="Chromosome"/>
</dbReference>
<protein>
    <submittedName>
        <fullName evidence="3">RND transporter</fullName>
    </submittedName>
</protein>
<proteinExistence type="inferred from homology"/>
<dbReference type="InterPro" id="IPR010131">
    <property type="entry name" value="MdtP/NodT-like"/>
</dbReference>
<dbReference type="GO" id="GO:0015562">
    <property type="term" value="F:efflux transmembrane transporter activity"/>
    <property type="evidence" value="ECO:0007669"/>
    <property type="project" value="InterPro"/>
</dbReference>
<keyword evidence="2" id="KW-0812">Transmembrane</keyword>
<evidence type="ECO:0000313" key="3">
    <source>
        <dbReference type="EMBL" id="AOZ49079.1"/>
    </source>
</evidence>
<dbReference type="Pfam" id="PF02321">
    <property type="entry name" value="OEP"/>
    <property type="match status" value="2"/>
</dbReference>
<comment type="similarity">
    <text evidence="1 2">Belongs to the outer membrane factor (OMF) (TC 1.B.17) family.</text>
</comment>
<keyword evidence="2" id="KW-0449">Lipoprotein</keyword>
<dbReference type="AlphaFoldDB" id="A0A1D9LCS9"/>
<comment type="subcellular location">
    <subcellularLocation>
        <location evidence="2">Cell membrane</location>
        <topology evidence="2">Lipid-anchor</topology>
    </subcellularLocation>
</comment>
<dbReference type="PROSITE" id="PS51257">
    <property type="entry name" value="PROKAR_LIPOPROTEIN"/>
    <property type="match status" value="1"/>
</dbReference>
<sequence>MIEGFRPRADRTIPSRAPRLICAAALAAALSACAVGPEYRRPATLQADRYTETALPAQTVDSPGPGGLAQRFSAGEDIPADWWKLFRSEALDGLIRDALARSPNIAAAQAALRQAGEIYQSERGGQSLPRVDGQLGAQRQKINGIPFGQPDFASALNLYNASVNVSYRFDLFGGTRRELEKLQASVDYQGFQLRAAYLALSANLVTSAVQEASLRAQIEATERIAADQASQLDVLRRQFDAGGAARTDVLSQQTQLAQTEASLAPLRQSLAQTRHRLAALSGRLPGEGGLPAFHLDMFTLPDSLPVSVPSELARRRPDILASEALLRQASAQVGVAAAALYPQLTLSAGYGSQAGSGSQLLTPAAAVWNFGAGLAQPLFHGGELRSRKRAAEAAYEQAEAQYRETVLSAFQNVADALRALDNDAAGLRAQTQAWSSARDTLELARKQYGLGAIGYLSLLDAQRQYQQTTIALAQARAARYADTAALFQALGGGWRQDETEKTAAPPQQENTR</sequence>
<dbReference type="Gene3D" id="1.20.1600.10">
    <property type="entry name" value="Outer membrane efflux proteins (OEP)"/>
    <property type="match status" value="1"/>
</dbReference>
<accession>A0A1D9LCS9</accession>
<gene>
    <name evidence="3" type="ORF">BKX93_03035</name>
</gene>
<dbReference type="KEGG" id="cvc:BKX93_03035"/>
<dbReference type="GO" id="GO:0005886">
    <property type="term" value="C:plasma membrane"/>
    <property type="evidence" value="ECO:0007669"/>
    <property type="project" value="UniProtKB-SubCell"/>
</dbReference>
<name>A0A1D9LCS9_9NEIS</name>
<dbReference type="GeneID" id="68840185"/>
<evidence type="ECO:0000313" key="4">
    <source>
        <dbReference type="Proteomes" id="UP000178776"/>
    </source>
</evidence>
<dbReference type="STRING" id="1108595.BKX93_03035"/>
<feature type="chain" id="PRO_5009362578" evidence="2">
    <location>
        <begin position="35"/>
        <end position="512"/>
    </location>
</feature>
<dbReference type="PANTHER" id="PTHR30203">
    <property type="entry name" value="OUTER MEMBRANE CATION EFFLUX PROTEIN"/>
    <property type="match status" value="1"/>
</dbReference>
<feature type="signal peptide" evidence="2">
    <location>
        <begin position="1"/>
        <end position="34"/>
    </location>
</feature>
<keyword evidence="2" id="KW-1134">Transmembrane beta strand</keyword>
<dbReference type="SUPFAM" id="SSF56954">
    <property type="entry name" value="Outer membrane efflux proteins (OEP)"/>
    <property type="match status" value="1"/>
</dbReference>
<dbReference type="NCBIfam" id="TIGR01845">
    <property type="entry name" value="outer_NodT"/>
    <property type="match status" value="1"/>
</dbReference>
<dbReference type="PANTHER" id="PTHR30203:SF33">
    <property type="entry name" value="BLR4455 PROTEIN"/>
    <property type="match status" value="1"/>
</dbReference>
<dbReference type="Gene3D" id="2.20.200.10">
    <property type="entry name" value="Outer membrane efflux proteins (OEP)"/>
    <property type="match status" value="1"/>
</dbReference>
<dbReference type="InterPro" id="IPR003423">
    <property type="entry name" value="OMP_efflux"/>
</dbReference>
<keyword evidence="2" id="KW-0732">Signal</keyword>
<evidence type="ECO:0000256" key="2">
    <source>
        <dbReference type="RuleBase" id="RU362097"/>
    </source>
</evidence>
<keyword evidence="2" id="KW-0564">Palmitate</keyword>
<keyword evidence="2" id="KW-0472">Membrane</keyword>
<dbReference type="RefSeq" id="WP_070978688.1">
    <property type="nucleotide sequence ID" value="NZ_CP017707.1"/>
</dbReference>
<evidence type="ECO:0000256" key="1">
    <source>
        <dbReference type="ARBA" id="ARBA00007613"/>
    </source>
</evidence>
<organism evidence="3 4">
    <name type="scientific">Chromobacterium vaccinii</name>
    <dbReference type="NCBI Taxonomy" id="1108595"/>
    <lineage>
        <taxon>Bacteria</taxon>
        <taxon>Pseudomonadati</taxon>
        <taxon>Pseudomonadota</taxon>
        <taxon>Betaproteobacteria</taxon>
        <taxon>Neisseriales</taxon>
        <taxon>Chromobacteriaceae</taxon>
        <taxon>Chromobacterium</taxon>
    </lineage>
</organism>
<dbReference type="EMBL" id="CP017707">
    <property type="protein sequence ID" value="AOZ49079.1"/>
    <property type="molecule type" value="Genomic_DNA"/>
</dbReference>